<protein>
    <recommendedName>
        <fullName evidence="5">Alanine racemase</fullName>
        <ecNumber evidence="5">5.1.1.1</ecNumber>
    </recommendedName>
</protein>
<dbReference type="InterPro" id="IPR011079">
    <property type="entry name" value="Ala_racemase_C"/>
</dbReference>
<dbReference type="Gene3D" id="2.40.37.10">
    <property type="entry name" value="Lyase, Ornithine Decarboxylase, Chain A, domain 1"/>
    <property type="match status" value="1"/>
</dbReference>
<dbReference type="FunFam" id="3.20.20.10:FF:000002">
    <property type="entry name" value="Alanine racemase"/>
    <property type="match status" value="1"/>
</dbReference>
<keyword evidence="3 5" id="KW-0663">Pyridoxal phosphate</keyword>
<dbReference type="Proteomes" id="UP000533900">
    <property type="component" value="Unassembled WGS sequence"/>
</dbReference>
<feature type="active site" description="Proton acceptor; specific for L-alanine" evidence="5">
    <location>
        <position position="264"/>
    </location>
</feature>
<proteinExistence type="inferred from homology"/>
<feature type="modified residue" description="N6-(pyridoxal phosphate)lysine" evidence="5 6">
    <location>
        <position position="38"/>
    </location>
</feature>
<dbReference type="CDD" id="cd00430">
    <property type="entry name" value="PLPDE_III_AR"/>
    <property type="match status" value="1"/>
</dbReference>
<accession>A0A842IP26</accession>
<dbReference type="NCBIfam" id="TIGR00492">
    <property type="entry name" value="alr"/>
    <property type="match status" value="1"/>
</dbReference>
<comment type="similarity">
    <text evidence="5">Belongs to the alanine racemase family.</text>
</comment>
<evidence type="ECO:0000313" key="9">
    <source>
        <dbReference type="EMBL" id="MBC2843959.1"/>
    </source>
</evidence>
<dbReference type="Gene3D" id="3.20.20.10">
    <property type="entry name" value="Alanine racemase"/>
    <property type="match status" value="1"/>
</dbReference>
<feature type="domain" description="Alanine racemase C-terminal" evidence="8">
    <location>
        <begin position="243"/>
        <end position="367"/>
    </location>
</feature>
<dbReference type="PANTHER" id="PTHR30511:SF0">
    <property type="entry name" value="ALANINE RACEMASE, CATABOLIC-RELATED"/>
    <property type="match status" value="1"/>
</dbReference>
<feature type="active site" description="Proton acceptor; specific for D-alanine" evidence="5">
    <location>
        <position position="38"/>
    </location>
</feature>
<dbReference type="GO" id="GO:0005829">
    <property type="term" value="C:cytosol"/>
    <property type="evidence" value="ECO:0007669"/>
    <property type="project" value="TreeGrafter"/>
</dbReference>
<keyword evidence="4 5" id="KW-0413">Isomerase</keyword>
<evidence type="ECO:0000256" key="1">
    <source>
        <dbReference type="ARBA" id="ARBA00000316"/>
    </source>
</evidence>
<evidence type="ECO:0000256" key="7">
    <source>
        <dbReference type="PIRSR" id="PIRSR600821-52"/>
    </source>
</evidence>
<dbReference type="AlphaFoldDB" id="A0A842IP26"/>
<dbReference type="SMART" id="SM01005">
    <property type="entry name" value="Ala_racemase_C"/>
    <property type="match status" value="1"/>
</dbReference>
<comment type="caution">
    <text evidence="9">The sequence shown here is derived from an EMBL/GenBank/DDBJ whole genome shotgun (WGS) entry which is preliminary data.</text>
</comment>
<reference evidence="9" key="1">
    <citation type="submission" date="2020-08" db="EMBL/GenBank/DDBJ databases">
        <title>Winogradskyella ouciana sp. nov., isolated from the hadal seawater of the Mariana Trench.</title>
        <authorList>
            <person name="He X."/>
        </authorList>
    </citation>
    <scope>NUCLEOTIDE SEQUENCE [LARGE SCALE GENOMIC DNA]</scope>
    <source>
        <strain evidence="9">KCTC 52348</strain>
    </source>
</reference>
<gene>
    <name evidence="9" type="primary">alr</name>
    <name evidence="9" type="ORF">H7F21_02560</name>
</gene>
<dbReference type="GO" id="GO:0008784">
    <property type="term" value="F:alanine racemase activity"/>
    <property type="evidence" value="ECO:0007669"/>
    <property type="project" value="UniProtKB-UniRule"/>
</dbReference>
<dbReference type="PRINTS" id="PR00992">
    <property type="entry name" value="ALARACEMASE"/>
</dbReference>
<keyword evidence="10" id="KW-1185">Reference proteome</keyword>
<evidence type="ECO:0000313" key="10">
    <source>
        <dbReference type="Proteomes" id="UP000533900"/>
    </source>
</evidence>
<dbReference type="InterPro" id="IPR029066">
    <property type="entry name" value="PLP-binding_barrel"/>
</dbReference>
<evidence type="ECO:0000256" key="6">
    <source>
        <dbReference type="PIRSR" id="PIRSR600821-50"/>
    </source>
</evidence>
<dbReference type="PANTHER" id="PTHR30511">
    <property type="entry name" value="ALANINE RACEMASE"/>
    <property type="match status" value="1"/>
</dbReference>
<feature type="binding site" evidence="5 7">
    <location>
        <position position="136"/>
    </location>
    <ligand>
        <name>substrate</name>
    </ligand>
</feature>
<dbReference type="GO" id="GO:0030632">
    <property type="term" value="P:D-alanine biosynthetic process"/>
    <property type="evidence" value="ECO:0007669"/>
    <property type="project" value="UniProtKB-UniRule"/>
</dbReference>
<comment type="function">
    <text evidence="5">Catalyzes the interconversion of L-alanine and D-alanine. May also act on other amino acids.</text>
</comment>
<evidence type="ECO:0000256" key="3">
    <source>
        <dbReference type="ARBA" id="ARBA00022898"/>
    </source>
</evidence>
<name>A0A842IP26_9FLAO</name>
<dbReference type="EC" id="5.1.1.1" evidence="5"/>
<evidence type="ECO:0000256" key="4">
    <source>
        <dbReference type="ARBA" id="ARBA00023235"/>
    </source>
</evidence>
<comment type="catalytic activity">
    <reaction evidence="1 5">
        <text>L-alanine = D-alanine</text>
        <dbReference type="Rhea" id="RHEA:20249"/>
        <dbReference type="ChEBI" id="CHEBI:57416"/>
        <dbReference type="ChEBI" id="CHEBI:57972"/>
        <dbReference type="EC" id="5.1.1.1"/>
    </reaction>
</comment>
<dbReference type="UniPathway" id="UPA00042">
    <property type="reaction ID" value="UER00497"/>
</dbReference>
<feature type="binding site" evidence="5 7">
    <location>
        <position position="313"/>
    </location>
    <ligand>
        <name>substrate</name>
    </ligand>
</feature>
<dbReference type="InterPro" id="IPR009006">
    <property type="entry name" value="Ala_racemase/Decarboxylase_C"/>
</dbReference>
<dbReference type="EMBL" id="JACLCP010000001">
    <property type="protein sequence ID" value="MBC2843959.1"/>
    <property type="molecule type" value="Genomic_DNA"/>
</dbReference>
<comment type="cofactor">
    <cofactor evidence="2 5 6">
        <name>pyridoxal 5'-phosphate</name>
        <dbReference type="ChEBI" id="CHEBI:597326"/>
    </cofactor>
</comment>
<evidence type="ECO:0000256" key="2">
    <source>
        <dbReference type="ARBA" id="ARBA00001933"/>
    </source>
</evidence>
<sequence>MPKAKETVLEIDLGALTHNFNYLKSKLKPTTKFLAVVKAFAYGSDSIEIAKHLEHLNVDYFAVAYTKEGVVLRDAGIKTPILVLHPQPVNFNTIIERCLEPSLYNAKVLNAFIKIAEEQSQANYPVHIKFNTGLNRLGFWENDVDYVVSKLKTTKSIKVKSIFSHLAASEDKDEIEFTNKQIEFFKLISKAFENHIGSKPWLHLCNTSGVLNYSEAHFDMVRCGIGLYGFGNSAKENENLFPVASLKSVISQIHKIEKGETVGYNRAYKAKGFEKTATIPIGHADGISRIYGNENGYVKINGCKAPIIGNVCMDMIMVNISDINCKEGDEVILFDAANKASDLAESANTISYEIITSISQRVKRSIIK</sequence>
<dbReference type="SUPFAM" id="SSF51419">
    <property type="entry name" value="PLP-binding barrel"/>
    <property type="match status" value="1"/>
</dbReference>
<dbReference type="InterPro" id="IPR001608">
    <property type="entry name" value="Ala_racemase_N"/>
</dbReference>
<comment type="pathway">
    <text evidence="5">Amino-acid biosynthesis; D-alanine biosynthesis; D-alanine from L-alanine: step 1/1.</text>
</comment>
<dbReference type="GO" id="GO:0030170">
    <property type="term" value="F:pyridoxal phosphate binding"/>
    <property type="evidence" value="ECO:0007669"/>
    <property type="project" value="UniProtKB-UniRule"/>
</dbReference>
<evidence type="ECO:0000259" key="8">
    <source>
        <dbReference type="SMART" id="SM01005"/>
    </source>
</evidence>
<evidence type="ECO:0000256" key="5">
    <source>
        <dbReference type="HAMAP-Rule" id="MF_01201"/>
    </source>
</evidence>
<dbReference type="HAMAP" id="MF_01201">
    <property type="entry name" value="Ala_racemase"/>
    <property type="match status" value="1"/>
</dbReference>
<dbReference type="SUPFAM" id="SSF50621">
    <property type="entry name" value="Alanine racemase C-terminal domain-like"/>
    <property type="match status" value="1"/>
</dbReference>
<dbReference type="Pfam" id="PF00842">
    <property type="entry name" value="Ala_racemase_C"/>
    <property type="match status" value="1"/>
</dbReference>
<dbReference type="RefSeq" id="WP_185787664.1">
    <property type="nucleotide sequence ID" value="NZ_JACLCP010000001.1"/>
</dbReference>
<dbReference type="Pfam" id="PF01168">
    <property type="entry name" value="Ala_racemase_N"/>
    <property type="match status" value="1"/>
</dbReference>
<dbReference type="InterPro" id="IPR000821">
    <property type="entry name" value="Ala_racemase"/>
</dbReference>
<organism evidence="9 10">
    <name type="scientific">Winogradskyella flava</name>
    <dbReference type="NCBI Taxonomy" id="1884876"/>
    <lineage>
        <taxon>Bacteria</taxon>
        <taxon>Pseudomonadati</taxon>
        <taxon>Bacteroidota</taxon>
        <taxon>Flavobacteriia</taxon>
        <taxon>Flavobacteriales</taxon>
        <taxon>Flavobacteriaceae</taxon>
        <taxon>Winogradskyella</taxon>
    </lineage>
</organism>